<sequence length="285" mass="32562">MTRIISWNIQCGLGTDGLVNLDRIAKVIKSHDDPDIICLQEVARFDPVSDKGQAADQYTILSELFPEHIPFFGPAIDHLYPGEDNRRQFGNMILSRRPVLQVFNHLLPQPRPEKPCKNMPRQALEVVVNLESGPLRITTTHLEYHCEKQRYEQAQYLCEVQRDIISNLDYFQIAPQTGPYAAIPRPERSVICGDFNAVVGEKTYRLLNSEIPEISGHYIDAWPIFHKDAPHAPTCGIFDPEQWPEGPHCRDFFFITESLVSEMKNVFVDEQTDASDHQPVILELA</sequence>
<reference evidence="2 3" key="1">
    <citation type="submission" date="2015-03" db="EMBL/GenBank/DDBJ databases">
        <title>Genome sequence of Kiloniella sp. P1-1, isolated from the gut microflora of Pacific white shrimp, Penaeus vannamei.</title>
        <authorList>
            <person name="Shao Z."/>
            <person name="Wang L."/>
            <person name="Li X."/>
        </authorList>
    </citation>
    <scope>NUCLEOTIDE SEQUENCE [LARGE SCALE GENOMIC DNA]</scope>
    <source>
        <strain evidence="2 3">P1-1</strain>
    </source>
</reference>
<comment type="caution">
    <text evidence="2">The sequence shown here is derived from an EMBL/GenBank/DDBJ whole genome shotgun (WGS) entry which is preliminary data.</text>
</comment>
<dbReference type="GO" id="GO:0003824">
    <property type="term" value="F:catalytic activity"/>
    <property type="evidence" value="ECO:0007669"/>
    <property type="project" value="InterPro"/>
</dbReference>
<dbReference type="GO" id="GO:0006506">
    <property type="term" value="P:GPI anchor biosynthetic process"/>
    <property type="evidence" value="ECO:0007669"/>
    <property type="project" value="TreeGrafter"/>
</dbReference>
<dbReference type="OrthoDB" id="9813425at2"/>
<organism evidence="2 3">
    <name type="scientific">Kiloniella litopenaei</name>
    <dbReference type="NCBI Taxonomy" id="1549748"/>
    <lineage>
        <taxon>Bacteria</taxon>
        <taxon>Pseudomonadati</taxon>
        <taxon>Pseudomonadota</taxon>
        <taxon>Alphaproteobacteria</taxon>
        <taxon>Rhodospirillales</taxon>
        <taxon>Kiloniellaceae</taxon>
        <taxon>Kiloniella</taxon>
    </lineage>
</organism>
<protein>
    <recommendedName>
        <fullName evidence="1">Endonuclease/exonuclease/phosphatase domain-containing protein</fullName>
    </recommendedName>
</protein>
<gene>
    <name evidence="2" type="ORF">WH95_13420</name>
</gene>
<dbReference type="InterPro" id="IPR005135">
    <property type="entry name" value="Endo/exonuclease/phosphatase"/>
</dbReference>
<dbReference type="Gene3D" id="3.60.10.10">
    <property type="entry name" value="Endonuclease/exonuclease/phosphatase"/>
    <property type="match status" value="1"/>
</dbReference>
<dbReference type="SUPFAM" id="SSF56219">
    <property type="entry name" value="DNase I-like"/>
    <property type="match status" value="1"/>
</dbReference>
<proteinExistence type="predicted"/>
<dbReference type="AlphaFoldDB" id="A0A0M2RA33"/>
<dbReference type="GO" id="GO:0016020">
    <property type="term" value="C:membrane"/>
    <property type="evidence" value="ECO:0007669"/>
    <property type="project" value="GOC"/>
</dbReference>
<dbReference type="InterPro" id="IPR036691">
    <property type="entry name" value="Endo/exonu/phosph_ase_sf"/>
</dbReference>
<dbReference type="STRING" id="1549748.WH95_13420"/>
<evidence type="ECO:0000313" key="3">
    <source>
        <dbReference type="Proteomes" id="UP000034491"/>
    </source>
</evidence>
<dbReference type="Proteomes" id="UP000034491">
    <property type="component" value="Unassembled WGS sequence"/>
</dbReference>
<feature type="domain" description="Endonuclease/exonuclease/phosphatase" evidence="1">
    <location>
        <begin position="5"/>
        <end position="277"/>
    </location>
</feature>
<dbReference type="InterPro" id="IPR051916">
    <property type="entry name" value="GPI-anchor_lipid_remodeler"/>
</dbReference>
<accession>A0A0M2RA33</accession>
<dbReference type="Pfam" id="PF03372">
    <property type="entry name" value="Exo_endo_phos"/>
    <property type="match status" value="1"/>
</dbReference>
<evidence type="ECO:0000259" key="1">
    <source>
        <dbReference type="Pfam" id="PF03372"/>
    </source>
</evidence>
<evidence type="ECO:0000313" key="2">
    <source>
        <dbReference type="EMBL" id="KKJ76468.1"/>
    </source>
</evidence>
<dbReference type="EMBL" id="LANI01000019">
    <property type="protein sequence ID" value="KKJ76468.1"/>
    <property type="molecule type" value="Genomic_DNA"/>
</dbReference>
<keyword evidence="3" id="KW-1185">Reference proteome</keyword>
<dbReference type="PANTHER" id="PTHR14859">
    <property type="entry name" value="CALCOFLUOR WHITE HYPERSENSITIVE PROTEIN PRECURSOR"/>
    <property type="match status" value="1"/>
</dbReference>
<name>A0A0M2RA33_9PROT</name>
<dbReference type="RefSeq" id="WP_046508104.1">
    <property type="nucleotide sequence ID" value="NZ_LANI01000019.1"/>
</dbReference>
<dbReference type="PANTHER" id="PTHR14859:SF15">
    <property type="entry name" value="ENDONUCLEASE_EXONUCLEASE_PHOSPHATASE DOMAIN-CONTAINING PROTEIN"/>
    <property type="match status" value="1"/>
</dbReference>